<proteinExistence type="predicted"/>
<dbReference type="EMBL" id="JACGWM010001516">
    <property type="protein sequence ID" value="KAL0292304.1"/>
    <property type="molecule type" value="Genomic_DNA"/>
</dbReference>
<reference evidence="2" key="2">
    <citation type="journal article" date="2024" name="Plant">
        <title>Genomic evolution and insights into agronomic trait innovations of Sesamum species.</title>
        <authorList>
            <person name="Miao H."/>
            <person name="Wang L."/>
            <person name="Qu L."/>
            <person name="Liu H."/>
            <person name="Sun Y."/>
            <person name="Le M."/>
            <person name="Wang Q."/>
            <person name="Wei S."/>
            <person name="Zheng Y."/>
            <person name="Lin W."/>
            <person name="Duan Y."/>
            <person name="Cao H."/>
            <person name="Xiong S."/>
            <person name="Wang X."/>
            <person name="Wei L."/>
            <person name="Li C."/>
            <person name="Ma Q."/>
            <person name="Ju M."/>
            <person name="Zhao R."/>
            <person name="Li G."/>
            <person name="Mu C."/>
            <person name="Tian Q."/>
            <person name="Mei H."/>
            <person name="Zhang T."/>
            <person name="Gao T."/>
            <person name="Zhang H."/>
        </authorList>
    </citation>
    <scope>NUCLEOTIDE SEQUENCE</scope>
    <source>
        <strain evidence="2">KEN8</strain>
    </source>
</reference>
<organism evidence="2">
    <name type="scientific">Sesamum calycinum</name>
    <dbReference type="NCBI Taxonomy" id="2727403"/>
    <lineage>
        <taxon>Eukaryota</taxon>
        <taxon>Viridiplantae</taxon>
        <taxon>Streptophyta</taxon>
        <taxon>Embryophyta</taxon>
        <taxon>Tracheophyta</taxon>
        <taxon>Spermatophyta</taxon>
        <taxon>Magnoliopsida</taxon>
        <taxon>eudicotyledons</taxon>
        <taxon>Gunneridae</taxon>
        <taxon>Pentapetalae</taxon>
        <taxon>asterids</taxon>
        <taxon>lamiids</taxon>
        <taxon>Lamiales</taxon>
        <taxon>Pedaliaceae</taxon>
        <taxon>Sesamum</taxon>
    </lineage>
</organism>
<feature type="region of interest" description="Disordered" evidence="1">
    <location>
        <begin position="31"/>
        <end position="119"/>
    </location>
</feature>
<feature type="compositionally biased region" description="Polar residues" evidence="1">
    <location>
        <begin position="56"/>
        <end position="71"/>
    </location>
</feature>
<gene>
    <name evidence="2" type="ORF">Scaly_2597800</name>
</gene>
<comment type="caution">
    <text evidence="2">The sequence shown here is derived from an EMBL/GenBank/DDBJ whole genome shotgun (WGS) entry which is preliminary data.</text>
</comment>
<feature type="compositionally biased region" description="Low complexity" evidence="1">
    <location>
        <begin position="78"/>
        <end position="87"/>
    </location>
</feature>
<dbReference type="AlphaFoldDB" id="A0AAW2JC43"/>
<sequence length="119" mass="12893">MSRAKPRVLSLQERKNWKIFSEGAIGGKLPLSSFLHSSPIPMVPTRKGQASDGDRNTPSWASSGTPPSLSRPSLRDIQLQQGKQQQGISHSPKTRTTGFSVTTTGQGSPSESAGMNRWF</sequence>
<reference evidence="2" key="1">
    <citation type="submission" date="2020-06" db="EMBL/GenBank/DDBJ databases">
        <authorList>
            <person name="Li T."/>
            <person name="Hu X."/>
            <person name="Zhang T."/>
            <person name="Song X."/>
            <person name="Zhang H."/>
            <person name="Dai N."/>
            <person name="Sheng W."/>
            <person name="Hou X."/>
            <person name="Wei L."/>
        </authorList>
    </citation>
    <scope>NUCLEOTIDE SEQUENCE</scope>
    <source>
        <strain evidence="2">KEN8</strain>
        <tissue evidence="2">Leaf</tissue>
    </source>
</reference>
<evidence type="ECO:0000313" key="2">
    <source>
        <dbReference type="EMBL" id="KAL0292304.1"/>
    </source>
</evidence>
<feature type="compositionally biased region" description="Low complexity" evidence="1">
    <location>
        <begin position="94"/>
        <end position="107"/>
    </location>
</feature>
<protein>
    <submittedName>
        <fullName evidence="2">Uncharacterized protein</fullName>
    </submittedName>
</protein>
<accession>A0AAW2JC43</accession>
<evidence type="ECO:0000256" key="1">
    <source>
        <dbReference type="SAM" id="MobiDB-lite"/>
    </source>
</evidence>
<name>A0AAW2JC43_9LAMI</name>